<dbReference type="GO" id="GO:0005524">
    <property type="term" value="F:ATP binding"/>
    <property type="evidence" value="ECO:0007669"/>
    <property type="project" value="UniProtKB-KW"/>
</dbReference>
<dbReference type="Proteomes" id="UP000472260">
    <property type="component" value="Unassembled WGS sequence"/>
</dbReference>
<dbReference type="EC" id="2.7.4.8" evidence="4"/>
<evidence type="ECO:0000313" key="15">
    <source>
        <dbReference type="Ensembl" id="ENSSANP00000076605.1"/>
    </source>
</evidence>
<dbReference type="InterPro" id="IPR008144">
    <property type="entry name" value="Guanylate_kin-like_dom"/>
</dbReference>
<evidence type="ECO:0000256" key="10">
    <source>
        <dbReference type="ARBA" id="ARBA00022840"/>
    </source>
</evidence>
<dbReference type="GO" id="GO:0005829">
    <property type="term" value="C:cytosol"/>
    <property type="evidence" value="ECO:0007669"/>
    <property type="project" value="UniProtKB-SubCell"/>
</dbReference>
<dbReference type="PROSITE" id="PS00856">
    <property type="entry name" value="GUANYLATE_KINASE_1"/>
    <property type="match status" value="1"/>
</dbReference>
<evidence type="ECO:0000256" key="11">
    <source>
        <dbReference type="ARBA" id="ARBA00030128"/>
    </source>
</evidence>
<dbReference type="GO" id="GO:0004385">
    <property type="term" value="F:GMP kinase activity"/>
    <property type="evidence" value="ECO:0007669"/>
    <property type="project" value="UniProtKB-EC"/>
</dbReference>
<dbReference type="PANTHER" id="PTHR23117">
    <property type="entry name" value="GUANYLATE KINASE-RELATED"/>
    <property type="match status" value="1"/>
</dbReference>
<dbReference type="Gene3D" id="3.40.50.300">
    <property type="entry name" value="P-loop containing nucleotide triphosphate hydrolases"/>
    <property type="match status" value="1"/>
</dbReference>
<evidence type="ECO:0000256" key="1">
    <source>
        <dbReference type="ARBA" id="ARBA00004437"/>
    </source>
</evidence>
<dbReference type="FunFam" id="3.40.50.300:FF:000879">
    <property type="entry name" value="Guanylate kinase 1"/>
    <property type="match status" value="1"/>
</dbReference>
<evidence type="ECO:0000256" key="2">
    <source>
        <dbReference type="ARBA" id="ARBA00004514"/>
    </source>
</evidence>
<dbReference type="GO" id="GO:0001917">
    <property type="term" value="C:photoreceptor inner segment"/>
    <property type="evidence" value="ECO:0007669"/>
    <property type="project" value="UniProtKB-SubCell"/>
</dbReference>
<keyword evidence="9" id="KW-0418">Kinase</keyword>
<dbReference type="AlphaFoldDB" id="A0A671R087"/>
<dbReference type="Ensembl" id="ENSSANT00000081415.1">
    <property type="protein sequence ID" value="ENSSANP00000076605.1"/>
    <property type="gene ID" value="ENSSANG00000038129.1"/>
</dbReference>
<name>A0A671R087_9TELE</name>
<evidence type="ECO:0000256" key="4">
    <source>
        <dbReference type="ARBA" id="ARBA00012961"/>
    </source>
</evidence>
<dbReference type="InterPro" id="IPR027417">
    <property type="entry name" value="P-loop_NTPase"/>
</dbReference>
<comment type="subcellular location">
    <subcellularLocation>
        <location evidence="2">Cytoplasm</location>
        <location evidence="2">Cytosol</location>
    </subcellularLocation>
    <subcellularLocation>
        <location evidence="1">Photoreceptor inner segment</location>
    </subcellularLocation>
</comment>
<evidence type="ECO:0000256" key="9">
    <source>
        <dbReference type="ARBA" id="ARBA00022777"/>
    </source>
</evidence>
<reference evidence="15" key="1">
    <citation type="submission" date="2025-08" db="UniProtKB">
        <authorList>
            <consortium name="Ensembl"/>
        </authorList>
    </citation>
    <scope>IDENTIFICATION</scope>
</reference>
<keyword evidence="16" id="KW-1185">Reference proteome</keyword>
<dbReference type="SMART" id="SM00072">
    <property type="entry name" value="GuKc"/>
    <property type="match status" value="1"/>
</dbReference>
<sequence length="188" mass="21232">MSGPRPVVLSGPSGAGKSTLLKRLMKEYEGVFGFSVSHTTRNPRPGEENGKDYHFVTREKMQEGIDKGEFIENADKSSIEDVQAQNLICILDVDIQGVKNIKKTDLNPIYISIQPPSMEILEKHLRGRQTETEDSLQKRLEAARIDMELSKEPGVFDMVIINDDLEEAYEKLKSVLIEEIEKVQDAKK</sequence>
<comment type="similarity">
    <text evidence="3">Belongs to the guanylate kinase family.</text>
</comment>
<dbReference type="InterPro" id="IPR008145">
    <property type="entry name" value="GK/Ca_channel_bsu"/>
</dbReference>
<evidence type="ECO:0000259" key="14">
    <source>
        <dbReference type="PROSITE" id="PS50052"/>
    </source>
</evidence>
<evidence type="ECO:0000256" key="5">
    <source>
        <dbReference type="ARBA" id="ARBA00016296"/>
    </source>
</evidence>
<protein>
    <recommendedName>
        <fullName evidence="5">Guanylate kinase</fullName>
        <ecNumber evidence="4">2.7.4.8</ecNumber>
    </recommendedName>
    <alternativeName>
        <fullName evidence="11">GMP kinase</fullName>
    </alternativeName>
</protein>
<dbReference type="InterPro" id="IPR017665">
    <property type="entry name" value="Guanylate_kinase"/>
</dbReference>
<dbReference type="FunFam" id="3.30.63.10:FF:000002">
    <property type="entry name" value="Guanylate kinase 1"/>
    <property type="match status" value="1"/>
</dbReference>
<comment type="catalytic activity">
    <reaction evidence="12">
        <text>GMP + ATP = GDP + ADP</text>
        <dbReference type="Rhea" id="RHEA:20780"/>
        <dbReference type="ChEBI" id="CHEBI:30616"/>
        <dbReference type="ChEBI" id="CHEBI:58115"/>
        <dbReference type="ChEBI" id="CHEBI:58189"/>
        <dbReference type="ChEBI" id="CHEBI:456216"/>
        <dbReference type="EC" id="2.7.4.8"/>
    </reaction>
</comment>
<feature type="domain" description="Guanylate kinase-like" evidence="14">
    <location>
        <begin position="4"/>
        <end position="177"/>
    </location>
</feature>
<dbReference type="SUPFAM" id="SSF52540">
    <property type="entry name" value="P-loop containing nucleoside triphosphate hydrolases"/>
    <property type="match status" value="1"/>
</dbReference>
<comment type="subunit">
    <text evidence="13">Monomer. Interacts with RD3.</text>
</comment>
<keyword evidence="6" id="KW-0963">Cytoplasm</keyword>
<keyword evidence="7" id="KW-0808">Transferase</keyword>
<accession>A0A671R087</accession>
<keyword evidence="10" id="KW-0067">ATP-binding</keyword>
<evidence type="ECO:0000256" key="12">
    <source>
        <dbReference type="ARBA" id="ARBA00048594"/>
    </source>
</evidence>
<evidence type="ECO:0000256" key="3">
    <source>
        <dbReference type="ARBA" id="ARBA00005790"/>
    </source>
</evidence>
<dbReference type="PROSITE" id="PS50052">
    <property type="entry name" value="GUANYLATE_KINASE_2"/>
    <property type="match status" value="1"/>
</dbReference>
<dbReference type="PANTHER" id="PTHR23117:SF22">
    <property type="entry name" value="GUANYLATE KINASE 1"/>
    <property type="match status" value="1"/>
</dbReference>
<dbReference type="InterPro" id="IPR020590">
    <property type="entry name" value="Guanylate_kinase_CS"/>
</dbReference>
<keyword evidence="8" id="KW-0547">Nucleotide-binding</keyword>
<reference evidence="15" key="2">
    <citation type="submission" date="2025-09" db="UniProtKB">
        <authorList>
            <consortium name="Ensembl"/>
        </authorList>
    </citation>
    <scope>IDENTIFICATION</scope>
</reference>
<dbReference type="CDD" id="cd00071">
    <property type="entry name" value="GMPK"/>
    <property type="match status" value="1"/>
</dbReference>
<evidence type="ECO:0000256" key="8">
    <source>
        <dbReference type="ARBA" id="ARBA00022741"/>
    </source>
</evidence>
<proteinExistence type="inferred from homology"/>
<organism evidence="15 16">
    <name type="scientific">Sinocyclocheilus anshuiensis</name>
    <dbReference type="NCBI Taxonomy" id="1608454"/>
    <lineage>
        <taxon>Eukaryota</taxon>
        <taxon>Metazoa</taxon>
        <taxon>Chordata</taxon>
        <taxon>Craniata</taxon>
        <taxon>Vertebrata</taxon>
        <taxon>Euteleostomi</taxon>
        <taxon>Actinopterygii</taxon>
        <taxon>Neopterygii</taxon>
        <taxon>Teleostei</taxon>
        <taxon>Ostariophysi</taxon>
        <taxon>Cypriniformes</taxon>
        <taxon>Cyprinidae</taxon>
        <taxon>Cyprininae</taxon>
        <taxon>Sinocyclocheilus</taxon>
    </lineage>
</organism>
<dbReference type="Pfam" id="PF00625">
    <property type="entry name" value="Guanylate_kin"/>
    <property type="match status" value="1"/>
</dbReference>
<evidence type="ECO:0000256" key="13">
    <source>
        <dbReference type="ARBA" id="ARBA00065898"/>
    </source>
</evidence>
<dbReference type="NCBIfam" id="TIGR03263">
    <property type="entry name" value="guanyl_kin"/>
    <property type="match status" value="1"/>
</dbReference>
<evidence type="ECO:0000256" key="6">
    <source>
        <dbReference type="ARBA" id="ARBA00022490"/>
    </source>
</evidence>
<evidence type="ECO:0000256" key="7">
    <source>
        <dbReference type="ARBA" id="ARBA00022679"/>
    </source>
</evidence>
<evidence type="ECO:0000313" key="16">
    <source>
        <dbReference type="Proteomes" id="UP000472260"/>
    </source>
</evidence>